<dbReference type="Proteomes" id="UP000235682">
    <property type="component" value="Unassembled WGS sequence"/>
</dbReference>
<keyword evidence="2" id="KW-0813">Transport</keyword>
<dbReference type="PANTHER" id="PTHR43117:SF4">
    <property type="entry name" value="OSMOPROTECTANT IMPORT ATP-BINDING PROTEIN OSMV"/>
    <property type="match status" value="1"/>
</dbReference>
<dbReference type="PANTHER" id="PTHR43117">
    <property type="entry name" value="OSMOPROTECTANT IMPORT ATP-BINDING PROTEIN OSMV"/>
    <property type="match status" value="1"/>
</dbReference>
<dbReference type="PROSITE" id="PS00211">
    <property type="entry name" value="ABC_TRANSPORTER_1"/>
    <property type="match status" value="1"/>
</dbReference>
<evidence type="ECO:0000256" key="1">
    <source>
        <dbReference type="ARBA" id="ARBA00005417"/>
    </source>
</evidence>
<dbReference type="OrthoDB" id="9802264at2"/>
<sequence>MIQFEHVTKQYGEKIVLKDINYTINKGEFFVIVGSSGSGKTTSLKLINRLIEPTKGKVLVNGEDVQQINSRDLRLATGYVLQSGALFPNLTIGENVALIPEMKKWPKEKIKEKAYRLLTQVGLEGEDYYHRYPRELSGGEKQRVGIVRALIANPDILLMDEPFSALDPIIRQQLQQLTQQLHEKMKITTVFVTHDMNEAFELGDRIAVMRNGQVLQIDTPQAIKTNPANEFVEQFFIKETL</sequence>
<dbReference type="InterPro" id="IPR027417">
    <property type="entry name" value="P-loop_NTPase"/>
</dbReference>
<dbReference type="InterPro" id="IPR003593">
    <property type="entry name" value="AAA+_ATPase"/>
</dbReference>
<dbReference type="RefSeq" id="WP_092085795.1">
    <property type="nucleotide sequence ID" value="NZ_FNEL01000035.1"/>
</dbReference>
<dbReference type="Pfam" id="PF00005">
    <property type="entry name" value="ABC_tran"/>
    <property type="match status" value="1"/>
</dbReference>
<dbReference type="EC" id="7.6.2.9" evidence="5"/>
<keyword evidence="3" id="KW-0547">Nucleotide-binding</keyword>
<dbReference type="AlphaFoldDB" id="A0A1G8MNA3"/>
<comment type="similarity">
    <text evidence="1">Belongs to the ABC transporter superfamily.</text>
</comment>
<evidence type="ECO:0000313" key="8">
    <source>
        <dbReference type="Proteomes" id="UP000235682"/>
    </source>
</evidence>
<evidence type="ECO:0000313" key="7">
    <source>
        <dbReference type="EMBL" id="PMC58941.1"/>
    </source>
</evidence>
<dbReference type="GO" id="GO:0016887">
    <property type="term" value="F:ATP hydrolysis activity"/>
    <property type="evidence" value="ECO:0007669"/>
    <property type="project" value="InterPro"/>
</dbReference>
<evidence type="ECO:0000256" key="4">
    <source>
        <dbReference type="ARBA" id="ARBA00022840"/>
    </source>
</evidence>
<evidence type="ECO:0000259" key="6">
    <source>
        <dbReference type="PROSITE" id="PS50893"/>
    </source>
</evidence>
<keyword evidence="8" id="KW-1185">Reference proteome</keyword>
<dbReference type="STRING" id="84521.SAMN04487994_10352"/>
<comment type="caution">
    <text evidence="7">The sequence shown here is derived from an EMBL/GenBank/DDBJ whole genome shotgun (WGS) entry which is preliminary data.</text>
</comment>
<dbReference type="SMART" id="SM00382">
    <property type="entry name" value="AAA"/>
    <property type="match status" value="1"/>
</dbReference>
<dbReference type="GO" id="GO:0005524">
    <property type="term" value="F:ATP binding"/>
    <property type="evidence" value="ECO:0007669"/>
    <property type="project" value="UniProtKB-KW"/>
</dbReference>
<name>A0A1G8MNA3_9LACT</name>
<reference evidence="7 8" key="1">
    <citation type="submission" date="2017-09" db="EMBL/GenBank/DDBJ databases">
        <title>Bacterial strain isolated from the female urinary microbiota.</title>
        <authorList>
            <person name="Thomas-White K."/>
            <person name="Kumar N."/>
            <person name="Forster S."/>
            <person name="Putonti C."/>
            <person name="Lawley T."/>
            <person name="Wolfe A.J."/>
        </authorList>
    </citation>
    <scope>NUCLEOTIDE SEQUENCE [LARGE SCALE GENOMIC DNA]</scope>
    <source>
        <strain evidence="7 8">UMB0852</strain>
    </source>
</reference>
<dbReference type="SUPFAM" id="SSF52540">
    <property type="entry name" value="P-loop containing nucleoside triphosphate hydrolases"/>
    <property type="match status" value="1"/>
</dbReference>
<evidence type="ECO:0000256" key="3">
    <source>
        <dbReference type="ARBA" id="ARBA00022741"/>
    </source>
</evidence>
<keyword evidence="4 7" id="KW-0067">ATP-binding</keyword>
<proteinExistence type="inferred from homology"/>
<accession>A0A1G8MNA3</accession>
<evidence type="ECO:0000256" key="5">
    <source>
        <dbReference type="ARBA" id="ARBA00066388"/>
    </source>
</evidence>
<organism evidence="7 8">
    <name type="scientific">Dolosicoccus paucivorans</name>
    <dbReference type="NCBI Taxonomy" id="84521"/>
    <lineage>
        <taxon>Bacteria</taxon>
        <taxon>Bacillati</taxon>
        <taxon>Bacillota</taxon>
        <taxon>Bacilli</taxon>
        <taxon>Lactobacillales</taxon>
        <taxon>Aerococcaceae</taxon>
        <taxon>Dolosicoccus</taxon>
    </lineage>
</organism>
<dbReference type="Gene3D" id="3.40.50.300">
    <property type="entry name" value="P-loop containing nucleotide triphosphate hydrolases"/>
    <property type="match status" value="1"/>
</dbReference>
<protein>
    <recommendedName>
        <fullName evidence="5">ABC-type quaternary amine transporter</fullName>
        <ecNumber evidence="5">7.6.2.9</ecNumber>
    </recommendedName>
</protein>
<gene>
    <name evidence="7" type="ORF">CJ205_01870</name>
</gene>
<dbReference type="EMBL" id="PNHE01000004">
    <property type="protein sequence ID" value="PMC58941.1"/>
    <property type="molecule type" value="Genomic_DNA"/>
</dbReference>
<dbReference type="InterPro" id="IPR003439">
    <property type="entry name" value="ABC_transporter-like_ATP-bd"/>
</dbReference>
<dbReference type="FunFam" id="3.40.50.300:FF:000425">
    <property type="entry name" value="Probable ABC transporter, ATP-binding subunit"/>
    <property type="match status" value="1"/>
</dbReference>
<evidence type="ECO:0000256" key="2">
    <source>
        <dbReference type="ARBA" id="ARBA00022448"/>
    </source>
</evidence>
<dbReference type="PROSITE" id="PS50893">
    <property type="entry name" value="ABC_TRANSPORTER_2"/>
    <property type="match status" value="1"/>
</dbReference>
<dbReference type="GO" id="GO:0015418">
    <property type="term" value="F:ABC-type quaternary ammonium compound transporting activity"/>
    <property type="evidence" value="ECO:0007669"/>
    <property type="project" value="UniProtKB-EC"/>
</dbReference>
<dbReference type="InterPro" id="IPR017871">
    <property type="entry name" value="ABC_transporter-like_CS"/>
</dbReference>
<feature type="domain" description="ABC transporter" evidence="6">
    <location>
        <begin position="2"/>
        <end position="236"/>
    </location>
</feature>